<comment type="caution">
    <text evidence="2">The sequence shown here is derived from an EMBL/GenBank/DDBJ whole genome shotgun (WGS) entry which is preliminary data.</text>
</comment>
<sequence>MKKILTSITVIVIVLAILFTNQDFTTFVLKNTIYKQEMAIQTPNQYEVKTEFQFVKEVPQKEPQNKEELFNLFYTILNGGFEEYTFFCPSTYKTCIEDTKQITENQLVLSNLNNFVHPYNSYNKIAVNMNSFGRVNVKIDKLYSTEQREKVDQEIDRIMNEIITDQMTPREKILAFHDYIINTTVYDKNAAASIKNGLQTDKGSLSHFAYGTLFQHLSLCGGYSDTMAIFLTKIGIPNMKIANDEHVWNLVYLDNSWLHLDLTWDDPVVDTGQNLLLHNFFLITTKDLQQKDNVYHNFDPEIYVEATYN</sequence>
<dbReference type="Proteomes" id="UP000824087">
    <property type="component" value="Unassembled WGS sequence"/>
</dbReference>
<dbReference type="InterPro" id="IPR038765">
    <property type="entry name" value="Papain-like_cys_pep_sf"/>
</dbReference>
<evidence type="ECO:0000313" key="3">
    <source>
        <dbReference type="Proteomes" id="UP000824087"/>
    </source>
</evidence>
<organism evidence="2 3">
    <name type="scientific">Candidatus Fimihabitans intestinipullorum</name>
    <dbReference type="NCBI Taxonomy" id="2840820"/>
    <lineage>
        <taxon>Bacteria</taxon>
        <taxon>Bacillati</taxon>
        <taxon>Mycoplasmatota</taxon>
        <taxon>Mycoplasmatota incertae sedis</taxon>
        <taxon>Candidatus Fimihabitans</taxon>
    </lineage>
</organism>
<dbReference type="Pfam" id="PF01841">
    <property type="entry name" value="Transglut_core"/>
    <property type="match status" value="1"/>
</dbReference>
<dbReference type="Gene3D" id="3.10.620.30">
    <property type="match status" value="1"/>
</dbReference>
<dbReference type="SUPFAM" id="SSF54001">
    <property type="entry name" value="Cysteine proteinases"/>
    <property type="match status" value="1"/>
</dbReference>
<dbReference type="EMBL" id="DVML01000025">
    <property type="protein sequence ID" value="HIU22807.1"/>
    <property type="molecule type" value="Genomic_DNA"/>
</dbReference>
<gene>
    <name evidence="2" type="ORF">IAD49_04430</name>
</gene>
<feature type="domain" description="Transglutaminase-like" evidence="1">
    <location>
        <begin position="158"/>
        <end position="261"/>
    </location>
</feature>
<reference evidence="2" key="2">
    <citation type="journal article" date="2021" name="PeerJ">
        <title>Extensive microbial diversity within the chicken gut microbiome revealed by metagenomics and culture.</title>
        <authorList>
            <person name="Gilroy R."/>
            <person name="Ravi A."/>
            <person name="Getino M."/>
            <person name="Pursley I."/>
            <person name="Horton D.L."/>
            <person name="Alikhan N.F."/>
            <person name="Baker D."/>
            <person name="Gharbi K."/>
            <person name="Hall N."/>
            <person name="Watson M."/>
            <person name="Adriaenssens E.M."/>
            <person name="Foster-Nyarko E."/>
            <person name="Jarju S."/>
            <person name="Secka A."/>
            <person name="Antonio M."/>
            <person name="Oren A."/>
            <person name="Chaudhuri R.R."/>
            <person name="La Ragione R."/>
            <person name="Hildebrand F."/>
            <person name="Pallen M.J."/>
        </authorList>
    </citation>
    <scope>NUCLEOTIDE SEQUENCE</scope>
    <source>
        <strain evidence="2">CHK197-8231</strain>
    </source>
</reference>
<name>A0A9D1L485_9BACT</name>
<accession>A0A9D1L485</accession>
<evidence type="ECO:0000259" key="1">
    <source>
        <dbReference type="Pfam" id="PF01841"/>
    </source>
</evidence>
<dbReference type="AlphaFoldDB" id="A0A9D1L485"/>
<proteinExistence type="predicted"/>
<dbReference type="InterPro" id="IPR002931">
    <property type="entry name" value="Transglutaminase-like"/>
</dbReference>
<protein>
    <recommendedName>
        <fullName evidence="1">Transglutaminase-like domain-containing protein</fullName>
    </recommendedName>
</protein>
<reference evidence="2" key="1">
    <citation type="submission" date="2020-10" db="EMBL/GenBank/DDBJ databases">
        <authorList>
            <person name="Gilroy R."/>
        </authorList>
    </citation>
    <scope>NUCLEOTIDE SEQUENCE</scope>
    <source>
        <strain evidence="2">CHK197-8231</strain>
    </source>
</reference>
<evidence type="ECO:0000313" key="2">
    <source>
        <dbReference type="EMBL" id="HIU22807.1"/>
    </source>
</evidence>